<dbReference type="EMBL" id="LWCA01000887">
    <property type="protein sequence ID" value="OAF66587.1"/>
    <property type="molecule type" value="Genomic_DNA"/>
</dbReference>
<keyword evidence="3" id="KW-1185">Reference proteome</keyword>
<proteinExistence type="predicted"/>
<organism evidence="2 3">
    <name type="scientific">Intoshia linei</name>
    <dbReference type="NCBI Taxonomy" id="1819745"/>
    <lineage>
        <taxon>Eukaryota</taxon>
        <taxon>Metazoa</taxon>
        <taxon>Spiralia</taxon>
        <taxon>Lophotrochozoa</taxon>
        <taxon>Mesozoa</taxon>
        <taxon>Orthonectida</taxon>
        <taxon>Rhopaluridae</taxon>
        <taxon>Intoshia</taxon>
    </lineage>
</organism>
<evidence type="ECO:0000313" key="3">
    <source>
        <dbReference type="Proteomes" id="UP000078046"/>
    </source>
</evidence>
<gene>
    <name evidence="2" type="ORF">A3Q56_05687</name>
</gene>
<comment type="caution">
    <text evidence="2">The sequence shown here is derived from an EMBL/GenBank/DDBJ whole genome shotgun (WGS) entry which is preliminary data.</text>
</comment>
<evidence type="ECO:0000256" key="1">
    <source>
        <dbReference type="SAM" id="MobiDB-lite"/>
    </source>
</evidence>
<sequence>MSMKFLPNERNNASLLSLVFGYHNILSNNSKFNNDKKNCITRSLNYRNNYLKRLQRNYNNKIPKSGFNHQNFFVPNLPIKTKNLFINVNLNQINVILIITYTNEMSKSLVNQSLVPHVMNHNSNHDFSHNANVYSKYNYSKTNNSQLAFTQLHSPNNYLISRTQNTQFDNNYNYCDDMLATSQLSHLAQNSNNLVHSNLYTQSQYSTENSNKMNKYEQFDQSLQTMLKDLYVMTSKEKPNYSRAVTYHLNERLDQNIDIVGKMIMTDYDVNEKKCNYDQFLENTMNDIVNISKSTAYKPTYFDGSISVNNHGDYSKTLKDEDNLQAQLGKKRKNIGPISDVPPKTAKHPDSNESSGYGSGGLPHHKKDAKSVIIKPEPNIQKQQPFVGNVIRGNLNSPKITNSSSRLTNRNQLQASQMRLQHTSICQNHLNTTPNPQLNQIEGQNMPAASTLIQMAESYNNIPIDNLQRLQHIQNLKLQAQNRERAQFQSHYKMNPFNSTTNLGYPSLADIQNNTNCFTPSNQNYITDMYNSRQRENEYKKICQDRLRGFCQNQNVTSHLEQQHARSRVTTGAIPSNMINYENFLALSPQTAGPMYQRMIMARQRDNNVRGVPTESIPSTNYDPDMQRIYNQQMQSYQMAYQQSMSRNSNSNAHSQMNINQQQIRHNQEIRIRQLHYQNSLSRMNGNLYDNGNGSRMPDMNQSEQHYNFMPPQNQRARYYR</sequence>
<feature type="region of interest" description="Disordered" evidence="1">
    <location>
        <begin position="328"/>
        <end position="366"/>
    </location>
</feature>
<protein>
    <submittedName>
        <fullName evidence="2">Uncharacterized protein</fullName>
    </submittedName>
</protein>
<name>A0A177AX33_9BILA</name>
<feature type="region of interest" description="Disordered" evidence="1">
    <location>
        <begin position="690"/>
        <end position="721"/>
    </location>
</feature>
<dbReference type="Proteomes" id="UP000078046">
    <property type="component" value="Unassembled WGS sequence"/>
</dbReference>
<evidence type="ECO:0000313" key="2">
    <source>
        <dbReference type="EMBL" id="OAF66587.1"/>
    </source>
</evidence>
<accession>A0A177AX33</accession>
<reference evidence="2 3" key="1">
    <citation type="submission" date="2016-04" db="EMBL/GenBank/DDBJ databases">
        <title>The genome of Intoshia linei affirms orthonectids as highly simplified spiralians.</title>
        <authorList>
            <person name="Mikhailov K.V."/>
            <person name="Slusarev G.S."/>
            <person name="Nikitin M.A."/>
            <person name="Logacheva M.D."/>
            <person name="Penin A."/>
            <person name="Aleoshin V."/>
            <person name="Panchin Y.V."/>
        </authorList>
    </citation>
    <scope>NUCLEOTIDE SEQUENCE [LARGE SCALE GENOMIC DNA]</scope>
    <source>
        <strain evidence="2">Intl2013</strain>
        <tissue evidence="2">Whole animal</tissue>
    </source>
</reference>
<dbReference type="AlphaFoldDB" id="A0A177AX33"/>